<keyword evidence="1" id="KW-0808">Transferase</keyword>
<name>A0AAV4EYL2_9GAST</name>
<dbReference type="EMBL" id="BMAT01000426">
    <property type="protein sequence ID" value="GFR66047.1"/>
    <property type="molecule type" value="Genomic_DNA"/>
</dbReference>
<dbReference type="PANTHER" id="PTHR19446">
    <property type="entry name" value="REVERSE TRANSCRIPTASES"/>
    <property type="match status" value="1"/>
</dbReference>
<evidence type="ECO:0000313" key="2">
    <source>
        <dbReference type="Proteomes" id="UP000762676"/>
    </source>
</evidence>
<organism evidence="1 2">
    <name type="scientific">Elysia marginata</name>
    <dbReference type="NCBI Taxonomy" id="1093978"/>
    <lineage>
        <taxon>Eukaryota</taxon>
        <taxon>Metazoa</taxon>
        <taxon>Spiralia</taxon>
        <taxon>Lophotrochozoa</taxon>
        <taxon>Mollusca</taxon>
        <taxon>Gastropoda</taxon>
        <taxon>Heterobranchia</taxon>
        <taxon>Euthyneura</taxon>
        <taxon>Panpulmonata</taxon>
        <taxon>Sacoglossa</taxon>
        <taxon>Placobranchoidea</taxon>
        <taxon>Plakobranchidae</taxon>
        <taxon>Elysia</taxon>
    </lineage>
</organism>
<keyword evidence="1" id="KW-0695">RNA-directed DNA polymerase</keyword>
<dbReference type="AlphaFoldDB" id="A0AAV4EYL2"/>
<gene>
    <name evidence="1" type="ORF">ElyMa_000217800</name>
</gene>
<protein>
    <submittedName>
        <fullName evidence="1">RNA-directed DNA polymerase from mobile element jockey-like</fullName>
    </submittedName>
</protein>
<proteinExistence type="predicted"/>
<comment type="caution">
    <text evidence="1">The sequence shown here is derived from an EMBL/GenBank/DDBJ whole genome shotgun (WGS) entry which is preliminary data.</text>
</comment>
<dbReference type="GO" id="GO:0003964">
    <property type="term" value="F:RNA-directed DNA polymerase activity"/>
    <property type="evidence" value="ECO:0007669"/>
    <property type="project" value="UniProtKB-KW"/>
</dbReference>
<keyword evidence="1" id="KW-0548">Nucleotidyltransferase</keyword>
<dbReference type="Proteomes" id="UP000762676">
    <property type="component" value="Unassembled WGS sequence"/>
</dbReference>
<keyword evidence="2" id="KW-1185">Reference proteome</keyword>
<sequence length="166" mass="19069">MYKRIQEITGRKASSKSGCIKSKDGSIIMEKDKKLDRWSEYISELFDDDRNEDLTLQGIPEGPEIMREEVENTIRNMKTGKATGPDMISTEMMQALEGIELDAIIKMLNTIYDTGEIPKEMLQSIFITLPKKQGATECEKHRTISLMSHMTKVLLRIIMKRIRNNV</sequence>
<reference evidence="1 2" key="1">
    <citation type="journal article" date="2021" name="Elife">
        <title>Chloroplast acquisition without the gene transfer in kleptoplastic sea slugs, Plakobranchus ocellatus.</title>
        <authorList>
            <person name="Maeda T."/>
            <person name="Takahashi S."/>
            <person name="Yoshida T."/>
            <person name="Shimamura S."/>
            <person name="Takaki Y."/>
            <person name="Nagai Y."/>
            <person name="Toyoda A."/>
            <person name="Suzuki Y."/>
            <person name="Arimoto A."/>
            <person name="Ishii H."/>
            <person name="Satoh N."/>
            <person name="Nishiyama T."/>
            <person name="Hasebe M."/>
            <person name="Maruyama T."/>
            <person name="Minagawa J."/>
            <person name="Obokata J."/>
            <person name="Shigenobu S."/>
        </authorList>
    </citation>
    <scope>NUCLEOTIDE SEQUENCE [LARGE SCALE GENOMIC DNA]</scope>
</reference>
<accession>A0AAV4EYL2</accession>
<evidence type="ECO:0000313" key="1">
    <source>
        <dbReference type="EMBL" id="GFR66047.1"/>
    </source>
</evidence>